<evidence type="ECO:0000313" key="2">
    <source>
        <dbReference type="Proteomes" id="UP001295423"/>
    </source>
</evidence>
<reference evidence="1" key="1">
    <citation type="submission" date="2023-08" db="EMBL/GenBank/DDBJ databases">
        <authorList>
            <person name="Audoor S."/>
            <person name="Bilcke G."/>
        </authorList>
    </citation>
    <scope>NUCLEOTIDE SEQUENCE</scope>
</reference>
<evidence type="ECO:0000313" key="1">
    <source>
        <dbReference type="EMBL" id="CAJ1965820.1"/>
    </source>
</evidence>
<name>A0AAD2G7U7_9STRA</name>
<sequence>MSLQTVINQNKETIAFLKARDCYSALVSSSSALQCLRSVSQTQQGQHEGDLLILPARNSSSSPEDALDQCMLHTIIQENEETCGTQTFMYSHAIPLPPNVNDYATVTLVLIFNAALAHHLVAMQDKENSSQYLRRAKQLYTLAYNSSQDIEQNQLFLFVVYNNTALANLQIGEDKDSWNACVEHLVSVYMVLVGEGYTSRLRHLQGFLGSLVVSNMPTAAAA</sequence>
<gene>
    <name evidence="1" type="ORF">CYCCA115_LOCUS21412</name>
</gene>
<comment type="caution">
    <text evidence="1">The sequence shown here is derived from an EMBL/GenBank/DDBJ whole genome shotgun (WGS) entry which is preliminary data.</text>
</comment>
<protein>
    <submittedName>
        <fullName evidence="1">Uncharacterized protein</fullName>
    </submittedName>
</protein>
<keyword evidence="2" id="KW-1185">Reference proteome</keyword>
<dbReference type="EMBL" id="CAKOGP040002225">
    <property type="protein sequence ID" value="CAJ1965820.1"/>
    <property type="molecule type" value="Genomic_DNA"/>
</dbReference>
<accession>A0AAD2G7U7</accession>
<organism evidence="1 2">
    <name type="scientific">Cylindrotheca closterium</name>
    <dbReference type="NCBI Taxonomy" id="2856"/>
    <lineage>
        <taxon>Eukaryota</taxon>
        <taxon>Sar</taxon>
        <taxon>Stramenopiles</taxon>
        <taxon>Ochrophyta</taxon>
        <taxon>Bacillariophyta</taxon>
        <taxon>Bacillariophyceae</taxon>
        <taxon>Bacillariophycidae</taxon>
        <taxon>Bacillariales</taxon>
        <taxon>Bacillariaceae</taxon>
        <taxon>Cylindrotheca</taxon>
    </lineage>
</organism>
<proteinExistence type="predicted"/>
<dbReference type="AlphaFoldDB" id="A0AAD2G7U7"/>
<dbReference type="Proteomes" id="UP001295423">
    <property type="component" value="Unassembled WGS sequence"/>
</dbReference>